<evidence type="ECO:0000259" key="2">
    <source>
        <dbReference type="PROSITE" id="PS50238"/>
    </source>
</evidence>
<dbReference type="InterPro" id="IPR008936">
    <property type="entry name" value="Rho_GTPase_activation_prot"/>
</dbReference>
<dbReference type="OrthoDB" id="437889at2759"/>
<dbReference type="AlphaFoldDB" id="X6MKN5"/>
<dbReference type="PANTHER" id="PTHR45876:SF8">
    <property type="entry name" value="FI04035P"/>
    <property type="match status" value="1"/>
</dbReference>
<comment type="caution">
    <text evidence="3">The sequence shown here is derived from an EMBL/GenBank/DDBJ whole genome shotgun (WGS) entry which is preliminary data.</text>
</comment>
<dbReference type="PANTHER" id="PTHR45876">
    <property type="entry name" value="FI04035P"/>
    <property type="match status" value="1"/>
</dbReference>
<dbReference type="GO" id="GO:0007165">
    <property type="term" value="P:signal transduction"/>
    <property type="evidence" value="ECO:0007669"/>
    <property type="project" value="InterPro"/>
</dbReference>
<reference evidence="3 4" key="1">
    <citation type="journal article" date="2013" name="Curr. Biol.">
        <title>The Genome of the Foraminiferan Reticulomyxa filosa.</title>
        <authorList>
            <person name="Glockner G."/>
            <person name="Hulsmann N."/>
            <person name="Schleicher M."/>
            <person name="Noegel A.A."/>
            <person name="Eichinger L."/>
            <person name="Gallinger C."/>
            <person name="Pawlowski J."/>
            <person name="Sierra R."/>
            <person name="Euteneuer U."/>
            <person name="Pillet L."/>
            <person name="Moustafa A."/>
            <person name="Platzer M."/>
            <person name="Groth M."/>
            <person name="Szafranski K."/>
            <person name="Schliwa M."/>
        </authorList>
    </citation>
    <scope>NUCLEOTIDE SEQUENCE [LARGE SCALE GENOMIC DNA]</scope>
</reference>
<dbReference type="Proteomes" id="UP000023152">
    <property type="component" value="Unassembled WGS sequence"/>
</dbReference>
<dbReference type="SUPFAM" id="SSF48350">
    <property type="entry name" value="GTPase activation domain, GAP"/>
    <property type="match status" value="1"/>
</dbReference>
<accession>X6MKN5</accession>
<proteinExistence type="predicted"/>
<dbReference type="GO" id="GO:0005096">
    <property type="term" value="F:GTPase activator activity"/>
    <property type="evidence" value="ECO:0007669"/>
    <property type="project" value="TreeGrafter"/>
</dbReference>
<gene>
    <name evidence="3" type="ORF">RFI_23725</name>
</gene>
<dbReference type="Gene3D" id="1.10.555.10">
    <property type="entry name" value="Rho GTPase activation protein"/>
    <property type="match status" value="1"/>
</dbReference>
<keyword evidence="1" id="KW-1133">Transmembrane helix</keyword>
<feature type="transmembrane region" description="Helical" evidence="1">
    <location>
        <begin position="134"/>
        <end position="155"/>
    </location>
</feature>
<evidence type="ECO:0000256" key="1">
    <source>
        <dbReference type="SAM" id="Phobius"/>
    </source>
</evidence>
<keyword evidence="1" id="KW-0812">Transmembrane</keyword>
<protein>
    <recommendedName>
        <fullName evidence="2">Rho-GAP domain-containing protein</fullName>
    </recommendedName>
</protein>
<evidence type="ECO:0000313" key="4">
    <source>
        <dbReference type="Proteomes" id="UP000023152"/>
    </source>
</evidence>
<keyword evidence="4" id="KW-1185">Reference proteome</keyword>
<evidence type="ECO:0000313" key="3">
    <source>
        <dbReference type="EMBL" id="ETO13645.1"/>
    </source>
</evidence>
<dbReference type="PROSITE" id="PS50238">
    <property type="entry name" value="RHOGAP"/>
    <property type="match status" value="1"/>
</dbReference>
<keyword evidence="1" id="KW-0472">Membrane</keyword>
<organism evidence="3 4">
    <name type="scientific">Reticulomyxa filosa</name>
    <dbReference type="NCBI Taxonomy" id="46433"/>
    <lineage>
        <taxon>Eukaryota</taxon>
        <taxon>Sar</taxon>
        <taxon>Rhizaria</taxon>
        <taxon>Retaria</taxon>
        <taxon>Foraminifera</taxon>
        <taxon>Monothalamids</taxon>
        <taxon>Reticulomyxidae</taxon>
        <taxon>Reticulomyxa</taxon>
    </lineage>
</organism>
<dbReference type="InterPro" id="IPR000198">
    <property type="entry name" value="RhoGAP_dom"/>
</dbReference>
<dbReference type="GO" id="GO:0005737">
    <property type="term" value="C:cytoplasm"/>
    <property type="evidence" value="ECO:0007669"/>
    <property type="project" value="TreeGrafter"/>
</dbReference>
<feature type="domain" description="Rho-GAP" evidence="2">
    <location>
        <begin position="73"/>
        <end position="162"/>
    </location>
</feature>
<sequence length="162" mass="18826">MTVFNKLLTKQKQIQNDKKLTILQSDILISIQKLDPQQELEKFVHFCVEKHGKYEPVEEQKTSLDLGYRDVFLSIEDAMAVTKEINTNANIPYIVPLLCNKVKELDGFRTEGIFRKSASVVDVRKLRNKVNNNLFIQVVVTLNICIPFFFLNNIVTSERLYF</sequence>
<dbReference type="EMBL" id="ASPP01020485">
    <property type="protein sequence ID" value="ETO13645.1"/>
    <property type="molecule type" value="Genomic_DNA"/>
</dbReference>
<name>X6MKN5_RETFI</name>